<dbReference type="Proteomes" id="UP000192923">
    <property type="component" value="Unassembled WGS sequence"/>
</dbReference>
<gene>
    <name evidence="5" type="ORF">SAMN02949497_0533</name>
</gene>
<evidence type="ECO:0000313" key="6">
    <source>
        <dbReference type="Proteomes" id="UP000192923"/>
    </source>
</evidence>
<organism evidence="5 6">
    <name type="scientific">Methylomagnum ishizawai</name>
    <dbReference type="NCBI Taxonomy" id="1760988"/>
    <lineage>
        <taxon>Bacteria</taxon>
        <taxon>Pseudomonadati</taxon>
        <taxon>Pseudomonadota</taxon>
        <taxon>Gammaproteobacteria</taxon>
        <taxon>Methylococcales</taxon>
        <taxon>Methylococcaceae</taxon>
        <taxon>Methylomagnum</taxon>
    </lineage>
</organism>
<dbReference type="GO" id="GO:0009062">
    <property type="term" value="P:fatty acid catabolic process"/>
    <property type="evidence" value="ECO:0007669"/>
    <property type="project" value="InterPro"/>
</dbReference>
<reference evidence="5 6" key="1">
    <citation type="submission" date="2016-12" db="EMBL/GenBank/DDBJ databases">
        <authorList>
            <person name="Song W.-J."/>
            <person name="Kurnit D.M."/>
        </authorList>
    </citation>
    <scope>NUCLEOTIDE SEQUENCE [LARGE SCALE GENOMIC DNA]</scope>
    <source>
        <strain evidence="5 6">175</strain>
    </source>
</reference>
<name>A0A1Y6DA08_9GAMM</name>
<dbReference type="PRINTS" id="PR00081">
    <property type="entry name" value="GDHRDH"/>
</dbReference>
<keyword evidence="2" id="KW-0521">NADP</keyword>
<evidence type="ECO:0000256" key="3">
    <source>
        <dbReference type="ARBA" id="ARBA00023002"/>
    </source>
</evidence>
<evidence type="ECO:0000313" key="5">
    <source>
        <dbReference type="EMBL" id="SMF97503.1"/>
    </source>
</evidence>
<dbReference type="InterPro" id="IPR057326">
    <property type="entry name" value="KR_dom"/>
</dbReference>
<proteinExistence type="inferred from homology"/>
<evidence type="ECO:0000256" key="2">
    <source>
        <dbReference type="ARBA" id="ARBA00022857"/>
    </source>
</evidence>
<dbReference type="FunFam" id="3.40.50.720:FF:000084">
    <property type="entry name" value="Short-chain dehydrogenase reductase"/>
    <property type="match status" value="1"/>
</dbReference>
<dbReference type="SMART" id="SM00822">
    <property type="entry name" value="PKS_KR"/>
    <property type="match status" value="1"/>
</dbReference>
<comment type="similarity">
    <text evidence="1">Belongs to the short-chain dehydrogenases/reductases (SDR) family.</text>
</comment>
<accession>A0A1Y6DA08</accession>
<evidence type="ECO:0000259" key="4">
    <source>
        <dbReference type="SMART" id="SM00822"/>
    </source>
</evidence>
<dbReference type="InterPro" id="IPR002347">
    <property type="entry name" value="SDR_fam"/>
</dbReference>
<dbReference type="Gene3D" id="3.40.50.720">
    <property type="entry name" value="NAD(P)-binding Rossmann-like Domain"/>
    <property type="match status" value="1"/>
</dbReference>
<dbReference type="GO" id="GO:0008670">
    <property type="term" value="F:2,4-dienoyl-CoA reductase (NADPH) activity"/>
    <property type="evidence" value="ECO:0007669"/>
    <property type="project" value="InterPro"/>
</dbReference>
<evidence type="ECO:0000256" key="1">
    <source>
        <dbReference type="ARBA" id="ARBA00006484"/>
    </source>
</evidence>
<feature type="domain" description="Ketoreductase" evidence="4">
    <location>
        <begin position="22"/>
        <end position="205"/>
    </location>
</feature>
<dbReference type="InterPro" id="IPR036291">
    <property type="entry name" value="NAD(P)-bd_dom_sf"/>
</dbReference>
<dbReference type="PANTHER" id="PTHR43296">
    <property type="entry name" value="PEROXISOMAL 2,4-DIENOYL-COA REDUCTASE"/>
    <property type="match status" value="1"/>
</dbReference>
<dbReference type="PANTHER" id="PTHR43296:SF2">
    <property type="entry name" value="PEROXISOMAL 2,4-DIENOYL-COA REDUCTASE [(3E)-ENOYL-COA-PRODUCING]"/>
    <property type="match status" value="1"/>
</dbReference>
<dbReference type="RefSeq" id="WP_217807382.1">
    <property type="nucleotide sequence ID" value="NZ_FXAM01000002.1"/>
</dbReference>
<dbReference type="SUPFAM" id="SSF51735">
    <property type="entry name" value="NAD(P)-binding Rossmann-fold domains"/>
    <property type="match status" value="1"/>
</dbReference>
<protein>
    <submittedName>
        <fullName evidence="5">NAD(P)-dependent dehydrogenase, short-chain alcohol dehydrogenase family</fullName>
    </submittedName>
</protein>
<dbReference type="Pfam" id="PF13561">
    <property type="entry name" value="adh_short_C2"/>
    <property type="match status" value="1"/>
</dbReference>
<dbReference type="InterPro" id="IPR045017">
    <property type="entry name" value="DECR2-like"/>
</dbReference>
<dbReference type="STRING" id="1760988.SAMN02949497_0533"/>
<sequence>MSMNEREQPVSATFAPGLFAGRTVLITGGAGTINRGIGRGFAQLGAKVALLGRTAATLDAAARELRTHGGRVLPLVADVEKIDTLEAACRQCEAELGPIDVLILGAAANFPAPAEQMTAAGFGKVIDVDLKGSFNAARAAFQQLKRTRGSVIFVSATNSLMPFAFQCHVGAAKAGMDSLMRGLALEWGPHGIRCNSVLPGPIEDTEGLGRLLTREDVETLRDYVPIGRFGTVEDVAAVAVFLASPAASLLTGVSLVADGGQAFSGSAMVAEVMANA</sequence>
<dbReference type="AlphaFoldDB" id="A0A1Y6DA08"/>
<keyword evidence="3" id="KW-0560">Oxidoreductase</keyword>
<keyword evidence="6" id="KW-1185">Reference proteome</keyword>
<dbReference type="EMBL" id="FXAM01000002">
    <property type="protein sequence ID" value="SMF97503.1"/>
    <property type="molecule type" value="Genomic_DNA"/>
</dbReference>